<comment type="caution">
    <text evidence="3">The sequence shown here is derived from an EMBL/GenBank/DDBJ whole genome shotgun (WGS) entry which is preliminary data.</text>
</comment>
<feature type="compositionally biased region" description="Basic residues" evidence="1">
    <location>
        <begin position="77"/>
        <end position="87"/>
    </location>
</feature>
<evidence type="ECO:0000313" key="4">
    <source>
        <dbReference type="Proteomes" id="UP001276659"/>
    </source>
</evidence>
<dbReference type="GO" id="GO:0008270">
    <property type="term" value="F:zinc ion binding"/>
    <property type="evidence" value="ECO:0007669"/>
    <property type="project" value="InterPro"/>
</dbReference>
<evidence type="ECO:0000256" key="1">
    <source>
        <dbReference type="SAM" id="MobiDB-lite"/>
    </source>
</evidence>
<feature type="region of interest" description="Disordered" evidence="1">
    <location>
        <begin position="302"/>
        <end position="331"/>
    </location>
</feature>
<dbReference type="Pfam" id="PF06221">
    <property type="entry name" value="zf-C2HC5"/>
    <property type="match status" value="1"/>
</dbReference>
<dbReference type="PANTHER" id="PTHR12963">
    <property type="entry name" value="THYROID RECEPTOR INTERACTING PROTEIN RELATED"/>
    <property type="match status" value="1"/>
</dbReference>
<protein>
    <recommendedName>
        <fullName evidence="2">TRIP4/RQT4 C2HC5-type zinc finger domain-containing protein</fullName>
    </recommendedName>
</protein>
<feature type="compositionally biased region" description="Basic and acidic residues" evidence="1">
    <location>
        <begin position="518"/>
        <end position="531"/>
    </location>
</feature>
<reference evidence="3" key="1">
    <citation type="submission" date="2022-11" db="EMBL/GenBank/DDBJ databases">
        <title>Chromosomal genome sequence assembly and mating type (MAT) locus characterization of the leprose asexual lichenized fungus Lepraria neglecta (Nyl.) Erichsen.</title>
        <authorList>
            <person name="Allen J.L."/>
            <person name="Pfeffer B."/>
        </authorList>
    </citation>
    <scope>NUCLEOTIDE SEQUENCE</scope>
    <source>
        <strain evidence="3">Allen 5258</strain>
    </source>
</reference>
<evidence type="ECO:0000259" key="2">
    <source>
        <dbReference type="Pfam" id="PF06221"/>
    </source>
</evidence>
<dbReference type="InterPro" id="IPR039128">
    <property type="entry name" value="TRIP4-like"/>
</dbReference>
<dbReference type="GO" id="GO:0072344">
    <property type="term" value="P:rescue of stalled ribosome"/>
    <property type="evidence" value="ECO:0007669"/>
    <property type="project" value="InterPro"/>
</dbReference>
<dbReference type="Proteomes" id="UP001276659">
    <property type="component" value="Unassembled WGS sequence"/>
</dbReference>
<feature type="compositionally biased region" description="Polar residues" evidence="1">
    <location>
        <begin position="312"/>
        <end position="330"/>
    </location>
</feature>
<gene>
    <name evidence="3" type="ORF">OEA41_005438</name>
</gene>
<feature type="region of interest" description="Disordered" evidence="1">
    <location>
        <begin position="59"/>
        <end position="203"/>
    </location>
</feature>
<proteinExistence type="predicted"/>
<evidence type="ECO:0000313" key="3">
    <source>
        <dbReference type="EMBL" id="KAK3168990.1"/>
    </source>
</evidence>
<dbReference type="PANTHER" id="PTHR12963:SF4">
    <property type="entry name" value="ACTIVATING SIGNAL COINTEGRATOR 1"/>
    <property type="match status" value="1"/>
</dbReference>
<organism evidence="3 4">
    <name type="scientific">Lepraria neglecta</name>
    <dbReference type="NCBI Taxonomy" id="209136"/>
    <lineage>
        <taxon>Eukaryota</taxon>
        <taxon>Fungi</taxon>
        <taxon>Dikarya</taxon>
        <taxon>Ascomycota</taxon>
        <taxon>Pezizomycotina</taxon>
        <taxon>Lecanoromycetes</taxon>
        <taxon>OSLEUM clade</taxon>
        <taxon>Lecanoromycetidae</taxon>
        <taxon>Lecanorales</taxon>
        <taxon>Lecanorineae</taxon>
        <taxon>Stereocaulaceae</taxon>
        <taxon>Lepraria</taxon>
    </lineage>
</organism>
<dbReference type="AlphaFoldDB" id="A0AAD9Z0I4"/>
<dbReference type="GO" id="GO:0005634">
    <property type="term" value="C:nucleus"/>
    <property type="evidence" value="ECO:0007669"/>
    <property type="project" value="InterPro"/>
</dbReference>
<feature type="compositionally biased region" description="Low complexity" evidence="1">
    <location>
        <begin position="173"/>
        <end position="189"/>
    </location>
</feature>
<accession>A0AAD9Z0I4</accession>
<dbReference type="EMBL" id="JASNWA010000010">
    <property type="protein sequence ID" value="KAK3168990.1"/>
    <property type="molecule type" value="Genomic_DNA"/>
</dbReference>
<name>A0AAD9Z0I4_9LECA</name>
<keyword evidence="4" id="KW-1185">Reference proteome</keyword>
<feature type="domain" description="TRIP4/RQT4 C2HC5-type zinc finger" evidence="2">
    <location>
        <begin position="232"/>
        <end position="283"/>
    </location>
</feature>
<feature type="region of interest" description="Disordered" evidence="1">
    <location>
        <begin position="428"/>
        <end position="531"/>
    </location>
</feature>
<sequence length="531" mass="57779">MASSTWAQAQLSQLLPLDEDSLQQILDYTSTLPKKAAAEHLKNLLGDSPKALDFISSYNSRREPPAAVSSTSDAPKPTRKPRQKKPPLNKLPPPRQPEDYGNTQGAYKKRDEDDYMAGNRWLRPEPGLSKTLALSDQPDARQLPKTTTGSSTVSAKPPPSAAGHLISDLPNVRSGSRTPSRTSSPAPKTKINVPGGASMHGASSTLQDLDSAIRTLELQTNPSLSTSSPTARRCTCLATRHPLLAAAPNCLNCGKIICVKEGIGPCTFCGTPLFTSEQITSMIDSLRQERGQEKMNLNNASRRRAEAATQPHPFTNPTPGITASSSSTPDKTLDLAKQHRDKLLAYQAENARRTHIIDEAADFETPTSGQSMWSSPVERAAQLKRQQKVLREQEWNAKPEYEKRKVVVSVDLVGGKVVRRMGTVEKPKEVEEEEITDTTVENTDGHGNTSGGGAFSKNPLLGGLIRPVWKGKGRDTATDGVEDDKENQPRKNTWRRVQDENDDNEALILDGGVYGGDDNDRTLGDEEHGCG</sequence>
<feature type="compositionally biased region" description="Polar residues" evidence="1">
    <location>
        <begin position="144"/>
        <end position="154"/>
    </location>
</feature>
<dbReference type="GO" id="GO:0180022">
    <property type="term" value="C:RQC-trigger complex"/>
    <property type="evidence" value="ECO:0007669"/>
    <property type="project" value="InterPro"/>
</dbReference>
<dbReference type="GO" id="GO:0045893">
    <property type="term" value="P:positive regulation of DNA-templated transcription"/>
    <property type="evidence" value="ECO:0007669"/>
    <property type="project" value="TreeGrafter"/>
</dbReference>
<dbReference type="InterPro" id="IPR009349">
    <property type="entry name" value="TRIP4/RQT4_C2HC5_Znf"/>
</dbReference>